<dbReference type="AlphaFoldDB" id="A0AAV4NDM0"/>
<evidence type="ECO:0000313" key="2">
    <source>
        <dbReference type="EMBL" id="GIX82870.1"/>
    </source>
</evidence>
<dbReference type="EMBL" id="BPLQ01001551">
    <property type="protein sequence ID" value="GIX82870.1"/>
    <property type="molecule type" value="Genomic_DNA"/>
</dbReference>
<accession>A0AAV4NDM0</accession>
<protein>
    <submittedName>
        <fullName evidence="2">Uncharacterized protein</fullName>
    </submittedName>
</protein>
<evidence type="ECO:0000313" key="3">
    <source>
        <dbReference type="Proteomes" id="UP001054837"/>
    </source>
</evidence>
<sequence length="115" mass="12422">MRRRFSAAQQEGGARGSSGQLVARVHQMQLSFRESGTFVNEFHGRHAIKIPGRMSSPVLSLSSPPSLFTCGLKLKEVGHQFQGLGDQVQTTSAPPSSSVAKRLLCANNPLDYIAL</sequence>
<gene>
    <name evidence="2" type="ORF">CDAR_450441</name>
</gene>
<name>A0AAV4NDM0_9ARAC</name>
<comment type="caution">
    <text evidence="2">The sequence shown here is derived from an EMBL/GenBank/DDBJ whole genome shotgun (WGS) entry which is preliminary data.</text>
</comment>
<proteinExistence type="predicted"/>
<reference evidence="2 3" key="1">
    <citation type="submission" date="2021-06" db="EMBL/GenBank/DDBJ databases">
        <title>Caerostris darwini draft genome.</title>
        <authorList>
            <person name="Kono N."/>
            <person name="Arakawa K."/>
        </authorList>
    </citation>
    <scope>NUCLEOTIDE SEQUENCE [LARGE SCALE GENOMIC DNA]</scope>
</reference>
<organism evidence="2 3">
    <name type="scientific">Caerostris darwini</name>
    <dbReference type="NCBI Taxonomy" id="1538125"/>
    <lineage>
        <taxon>Eukaryota</taxon>
        <taxon>Metazoa</taxon>
        <taxon>Ecdysozoa</taxon>
        <taxon>Arthropoda</taxon>
        <taxon>Chelicerata</taxon>
        <taxon>Arachnida</taxon>
        <taxon>Araneae</taxon>
        <taxon>Araneomorphae</taxon>
        <taxon>Entelegynae</taxon>
        <taxon>Araneoidea</taxon>
        <taxon>Araneidae</taxon>
        <taxon>Caerostris</taxon>
    </lineage>
</organism>
<feature type="region of interest" description="Disordered" evidence="1">
    <location>
        <begin position="1"/>
        <end position="20"/>
    </location>
</feature>
<evidence type="ECO:0000256" key="1">
    <source>
        <dbReference type="SAM" id="MobiDB-lite"/>
    </source>
</evidence>
<keyword evidence="3" id="KW-1185">Reference proteome</keyword>
<dbReference type="Proteomes" id="UP001054837">
    <property type="component" value="Unassembled WGS sequence"/>
</dbReference>